<dbReference type="GO" id="GO:0003677">
    <property type="term" value="F:DNA binding"/>
    <property type="evidence" value="ECO:0007669"/>
    <property type="project" value="UniProtKB-KW"/>
</dbReference>
<organism evidence="9 13">
    <name type="scientific">Caedimonas varicaedens</name>
    <dbReference type="NCBI Taxonomy" id="1629334"/>
    <lineage>
        <taxon>Bacteria</taxon>
        <taxon>Pseudomonadati</taxon>
        <taxon>Pseudomonadota</taxon>
        <taxon>Alphaproteobacteria</taxon>
        <taxon>Holosporales</taxon>
        <taxon>Caedimonadaceae</taxon>
        <taxon>Caedimonas</taxon>
    </lineage>
</organism>
<dbReference type="PANTHER" id="PTHR35004">
    <property type="entry name" value="TRANSPOSASE RV3428C-RELATED"/>
    <property type="match status" value="1"/>
</dbReference>
<dbReference type="EMBL" id="BBVC01000023">
    <property type="protein sequence ID" value="GAO98072.1"/>
    <property type="molecule type" value="Genomic_DNA"/>
</dbReference>
<evidence type="ECO:0000256" key="4">
    <source>
        <dbReference type="ARBA" id="ARBA00023172"/>
    </source>
</evidence>
<evidence type="ECO:0000313" key="13">
    <source>
        <dbReference type="Proteomes" id="UP000036771"/>
    </source>
</evidence>
<dbReference type="GO" id="GO:0032196">
    <property type="term" value="P:transposition"/>
    <property type="evidence" value="ECO:0007669"/>
    <property type="project" value="UniProtKB-KW"/>
</dbReference>
<dbReference type="EMBL" id="BBVC01000020">
    <property type="protein sequence ID" value="GAO97895.1"/>
    <property type="molecule type" value="Genomic_DNA"/>
</dbReference>
<evidence type="ECO:0000313" key="12">
    <source>
        <dbReference type="EMBL" id="GAO98157.1"/>
    </source>
</evidence>
<dbReference type="AlphaFoldDB" id="A0A0K8MAW2"/>
<evidence type="ECO:0000313" key="9">
    <source>
        <dbReference type="EMBL" id="GAO97655.1"/>
    </source>
</evidence>
<dbReference type="EMBL" id="BBVC01000007">
    <property type="protein sequence ID" value="GAO97528.1"/>
    <property type="molecule type" value="Genomic_DNA"/>
</dbReference>
<evidence type="ECO:0000313" key="8">
    <source>
        <dbReference type="EMBL" id="GAO97528.1"/>
    </source>
</evidence>
<evidence type="ECO:0000256" key="2">
    <source>
        <dbReference type="ARBA" id="ARBA00022578"/>
    </source>
</evidence>
<dbReference type="InterPro" id="IPR017894">
    <property type="entry name" value="HTH_IS21_transposase_type"/>
</dbReference>
<comment type="similarity">
    <text evidence="1">Belongs to the transposase IS21/IS408/IS1162 family.</text>
</comment>
<dbReference type="OrthoDB" id="2065409at2"/>
<comment type="caution">
    <text evidence="9">The sequence shown here is derived from an EMBL/GenBank/DDBJ whole genome shotgun (WGS) entry which is preliminary data.</text>
</comment>
<evidence type="ECO:0000313" key="10">
    <source>
        <dbReference type="EMBL" id="GAO97895.1"/>
    </source>
</evidence>
<dbReference type="EMBL" id="BBVC01000027">
    <property type="protein sequence ID" value="GAO98157.1"/>
    <property type="molecule type" value="Genomic_DNA"/>
</dbReference>
<proteinExistence type="inferred from homology"/>
<dbReference type="Gene3D" id="3.30.420.10">
    <property type="entry name" value="Ribonuclease H-like superfamily/Ribonuclease H"/>
    <property type="match status" value="1"/>
</dbReference>
<dbReference type="GO" id="GO:0015074">
    <property type="term" value="P:DNA integration"/>
    <property type="evidence" value="ECO:0007669"/>
    <property type="project" value="InterPro"/>
</dbReference>
<keyword evidence="13" id="KW-1185">Reference proteome</keyword>
<feature type="domain" description="Integrase catalytic" evidence="6">
    <location>
        <begin position="114"/>
        <end position="294"/>
    </location>
</feature>
<evidence type="ECO:0000256" key="3">
    <source>
        <dbReference type="ARBA" id="ARBA00023125"/>
    </source>
</evidence>
<dbReference type="EMBL" id="BBVC01000013">
    <property type="protein sequence ID" value="GAO97655.1"/>
    <property type="molecule type" value="Genomic_DNA"/>
</dbReference>
<name>A0A0K8MAW2_9PROT</name>
<dbReference type="PROSITE" id="PS50531">
    <property type="entry name" value="HTH_IS21"/>
    <property type="match status" value="1"/>
</dbReference>
<evidence type="ECO:0000259" key="5">
    <source>
        <dbReference type="PROSITE" id="PS50531"/>
    </source>
</evidence>
<dbReference type="SUPFAM" id="SSF53098">
    <property type="entry name" value="Ribonuclease H-like"/>
    <property type="match status" value="1"/>
</dbReference>
<evidence type="ECO:0000256" key="1">
    <source>
        <dbReference type="ARBA" id="ARBA00009277"/>
    </source>
</evidence>
<dbReference type="PROSITE" id="PS50994">
    <property type="entry name" value="INTEGRASE"/>
    <property type="match status" value="1"/>
</dbReference>
<dbReference type="Pfam" id="PF00665">
    <property type="entry name" value="rve"/>
    <property type="match status" value="1"/>
</dbReference>
<keyword evidence="2" id="KW-0815">Transposition</keyword>
<dbReference type="InterPro" id="IPR001584">
    <property type="entry name" value="Integrase_cat-core"/>
</dbReference>
<dbReference type="Gene3D" id="1.10.10.60">
    <property type="entry name" value="Homeodomain-like"/>
    <property type="match status" value="1"/>
</dbReference>
<dbReference type="InterPro" id="IPR012337">
    <property type="entry name" value="RNaseH-like_sf"/>
</dbReference>
<sequence>MIQWEQTMEIKILRRQGKSLRRIAHEVGMAVNTVRKYLQHEGRPFYKKRKTVETKLDPYKPYLQERVKQARPFCLPATVLLREIRDQGYRGGVTQLRLYLNSLTPVVCEEVVRFETEPGAQMQMDWIEFRKGKNPLSAFVATLGYSRVSYVCFVENEKLSTLLQCHEDAFDYFGGIPSQALYDNMKTVILARDAYGLGKHRFNSGMLDFAKHHGFQLKVCRPYRAKTKGKVERFNRYLRYSFYNPLASRLKSAGLTLDVQTANMEVLKWLKETANQRVHGTTKEVPLERLERERSTLQPLGLPYRGDVSLARCVKEPEIKAPEWAPHNPLQHPLSVYDRILEAA</sequence>
<accession>A0A0K8MAW2</accession>
<protein>
    <submittedName>
        <fullName evidence="9">Integrase core domain protein</fullName>
    </submittedName>
</protein>
<dbReference type="STRING" id="1629334.Cva_00126"/>
<evidence type="ECO:0000313" key="7">
    <source>
        <dbReference type="EMBL" id="GAO97494.1"/>
    </source>
</evidence>
<evidence type="ECO:0000259" key="6">
    <source>
        <dbReference type="PROSITE" id="PS50994"/>
    </source>
</evidence>
<gene>
    <name evidence="7" type="ORF">Cva_00126</name>
    <name evidence="8" type="ORF">Cva_00162</name>
    <name evidence="9" type="ORF">Cva_00291</name>
    <name evidence="10" type="ORF">Cva_00536</name>
    <name evidence="11" type="ORF">Cva_00720</name>
    <name evidence="12" type="ORF">Cva_00805</name>
</gene>
<dbReference type="GO" id="GO:0006310">
    <property type="term" value="P:DNA recombination"/>
    <property type="evidence" value="ECO:0007669"/>
    <property type="project" value="UniProtKB-KW"/>
</dbReference>
<dbReference type="EMBL" id="BBVC01000007">
    <property type="protein sequence ID" value="GAO97494.1"/>
    <property type="molecule type" value="Genomic_DNA"/>
</dbReference>
<reference evidence="9 13" key="1">
    <citation type="submission" date="2015-03" db="EMBL/GenBank/DDBJ databases">
        <title>Caedibacter varicaedens, whole genome shotgun sequence.</title>
        <authorList>
            <person name="Suzuki H."/>
            <person name="Dapper A.L."/>
            <person name="Gibson A.K."/>
            <person name="Jackson C."/>
            <person name="Lee H."/>
            <person name="Pejaver V.R."/>
            <person name="Doak T."/>
            <person name="Lynch M."/>
        </authorList>
    </citation>
    <scope>NUCLEOTIDE SEQUENCE [LARGE SCALE GENOMIC DNA]</scope>
</reference>
<feature type="domain" description="HTH IS21-type" evidence="5">
    <location>
        <begin position="5"/>
        <end position="67"/>
    </location>
</feature>
<keyword evidence="3" id="KW-0238">DNA-binding</keyword>
<evidence type="ECO:0000313" key="11">
    <source>
        <dbReference type="EMBL" id="GAO98072.1"/>
    </source>
</evidence>
<dbReference type="Proteomes" id="UP000036771">
    <property type="component" value="Unassembled WGS sequence"/>
</dbReference>
<keyword evidence="4" id="KW-0233">DNA recombination</keyword>
<dbReference type="PANTHER" id="PTHR35004:SF6">
    <property type="entry name" value="TRANSPOSASE"/>
    <property type="match status" value="1"/>
</dbReference>
<dbReference type="InterPro" id="IPR036397">
    <property type="entry name" value="RNaseH_sf"/>
</dbReference>
<dbReference type="NCBIfam" id="NF033546">
    <property type="entry name" value="transpos_IS21"/>
    <property type="match status" value="1"/>
</dbReference>